<feature type="transmembrane region" description="Helical" evidence="8">
    <location>
        <begin position="294"/>
        <end position="323"/>
    </location>
</feature>
<dbReference type="PANTHER" id="PTHR48086:SF7">
    <property type="entry name" value="SODIUM-SOLUTE SYMPORTER-RELATED"/>
    <property type="match status" value="1"/>
</dbReference>
<dbReference type="PANTHER" id="PTHR48086">
    <property type="entry name" value="SODIUM/PROLINE SYMPORTER-RELATED"/>
    <property type="match status" value="1"/>
</dbReference>
<evidence type="ECO:0000313" key="10">
    <source>
        <dbReference type="Proteomes" id="UP000594749"/>
    </source>
</evidence>
<feature type="transmembrane region" description="Helical" evidence="8">
    <location>
        <begin position="214"/>
        <end position="236"/>
    </location>
</feature>
<dbReference type="Pfam" id="PF00474">
    <property type="entry name" value="SSF"/>
    <property type="match status" value="1"/>
</dbReference>
<evidence type="ECO:0008006" key="11">
    <source>
        <dbReference type="Google" id="ProtNLM"/>
    </source>
</evidence>
<evidence type="ECO:0000313" key="9">
    <source>
        <dbReference type="EMBL" id="QOQ87423.1"/>
    </source>
</evidence>
<evidence type="ECO:0000256" key="5">
    <source>
        <dbReference type="ARBA" id="ARBA00022989"/>
    </source>
</evidence>
<dbReference type="EMBL" id="CP063078">
    <property type="protein sequence ID" value="QOQ87423.1"/>
    <property type="molecule type" value="Genomic_DNA"/>
</dbReference>
<dbReference type="Proteomes" id="UP000594749">
    <property type="component" value="Chromosome"/>
</dbReference>
<comment type="subcellular location">
    <subcellularLocation>
        <location evidence="1">Membrane</location>
        <topology evidence="1">Multi-pass membrane protein</topology>
    </subcellularLocation>
</comment>
<dbReference type="InterPro" id="IPR001734">
    <property type="entry name" value="Na/solute_symporter"/>
</dbReference>
<evidence type="ECO:0000256" key="2">
    <source>
        <dbReference type="ARBA" id="ARBA00006434"/>
    </source>
</evidence>
<keyword evidence="6 8" id="KW-0472">Membrane</keyword>
<reference evidence="9 10" key="1">
    <citation type="submission" date="2020-10" db="EMBL/GenBank/DDBJ databases">
        <title>Campylobacter and Helicobacter PacBio genomes.</title>
        <authorList>
            <person name="Lane C."/>
        </authorList>
    </citation>
    <scope>NUCLEOTIDE SEQUENCE [LARGE SCALE GENOMIC DNA]</scope>
    <source>
        <strain evidence="9 10">2016D-0077</strain>
    </source>
</reference>
<evidence type="ECO:0000256" key="7">
    <source>
        <dbReference type="RuleBase" id="RU362091"/>
    </source>
</evidence>
<feature type="transmembrane region" description="Helical" evidence="8">
    <location>
        <begin position="335"/>
        <end position="353"/>
    </location>
</feature>
<protein>
    <recommendedName>
        <fullName evidence="11">Sodium:solute symporter family protein</fullName>
    </recommendedName>
</protein>
<dbReference type="AlphaFoldDB" id="A0A7M1LGG2"/>
<gene>
    <name evidence="9" type="ORF">IMC76_00965</name>
</gene>
<dbReference type="InterPro" id="IPR050277">
    <property type="entry name" value="Sodium:Solute_Symporter"/>
</dbReference>
<dbReference type="GO" id="GO:0005886">
    <property type="term" value="C:plasma membrane"/>
    <property type="evidence" value="ECO:0007669"/>
    <property type="project" value="TreeGrafter"/>
</dbReference>
<proteinExistence type="inferred from homology"/>
<keyword evidence="4 8" id="KW-0812">Transmembrane</keyword>
<feature type="transmembrane region" description="Helical" evidence="8">
    <location>
        <begin position="389"/>
        <end position="406"/>
    </location>
</feature>
<keyword evidence="10" id="KW-1185">Reference proteome</keyword>
<evidence type="ECO:0000256" key="6">
    <source>
        <dbReference type="ARBA" id="ARBA00023136"/>
    </source>
</evidence>
<feature type="transmembrane region" description="Helical" evidence="8">
    <location>
        <begin position="135"/>
        <end position="160"/>
    </location>
</feature>
<feature type="transmembrane region" description="Helical" evidence="8">
    <location>
        <begin position="36"/>
        <end position="61"/>
    </location>
</feature>
<keyword evidence="3" id="KW-0813">Transport</keyword>
<feature type="transmembrane region" description="Helical" evidence="8">
    <location>
        <begin position="248"/>
        <end position="268"/>
    </location>
</feature>
<dbReference type="PROSITE" id="PS50283">
    <property type="entry name" value="NA_SOLUT_SYMP_3"/>
    <property type="match status" value="1"/>
</dbReference>
<feature type="transmembrane region" description="Helical" evidence="8">
    <location>
        <begin position="172"/>
        <end position="191"/>
    </location>
</feature>
<dbReference type="RefSeq" id="WP_034971449.1">
    <property type="nucleotide sequence ID" value="NZ_CP053842.1"/>
</dbReference>
<evidence type="ECO:0000256" key="8">
    <source>
        <dbReference type="SAM" id="Phobius"/>
    </source>
</evidence>
<evidence type="ECO:0000256" key="1">
    <source>
        <dbReference type="ARBA" id="ARBA00004141"/>
    </source>
</evidence>
<organism evidence="9 10">
    <name type="scientific">Campylobacter corcagiensis</name>
    <dbReference type="NCBI Taxonomy" id="1448857"/>
    <lineage>
        <taxon>Bacteria</taxon>
        <taxon>Pseudomonadati</taxon>
        <taxon>Campylobacterota</taxon>
        <taxon>Epsilonproteobacteria</taxon>
        <taxon>Campylobacterales</taxon>
        <taxon>Campylobacteraceae</taxon>
        <taxon>Campylobacter</taxon>
    </lineage>
</organism>
<feature type="transmembrane region" description="Helical" evidence="8">
    <location>
        <begin position="67"/>
        <end position="90"/>
    </location>
</feature>
<keyword evidence="5 8" id="KW-1133">Transmembrane helix</keyword>
<feature type="transmembrane region" description="Helical" evidence="8">
    <location>
        <begin position="6"/>
        <end position="24"/>
    </location>
</feature>
<feature type="transmembrane region" description="Helical" evidence="8">
    <location>
        <begin position="359"/>
        <end position="382"/>
    </location>
</feature>
<dbReference type="InterPro" id="IPR038377">
    <property type="entry name" value="Na/Glc_symporter_sf"/>
</dbReference>
<feature type="transmembrane region" description="Helical" evidence="8">
    <location>
        <begin position="111"/>
        <end position="129"/>
    </location>
</feature>
<dbReference type="GO" id="GO:0022857">
    <property type="term" value="F:transmembrane transporter activity"/>
    <property type="evidence" value="ECO:0007669"/>
    <property type="project" value="InterPro"/>
</dbReference>
<dbReference type="Gene3D" id="1.20.1730.10">
    <property type="entry name" value="Sodium/glucose cotransporter"/>
    <property type="match status" value="1"/>
</dbReference>
<name>A0A7M1LGG2_9BACT</name>
<sequence length="431" mass="45751">MIVLLIYTAFLFGIGIWQFKKSSLNSYVISNKNASYLLVGGSIIASCVGGSATIGMVGLSLEVGFPAVWWLLSGASGLIILTIFLAKKVSQSGALTMPQMLEYYIGKKARVLSAIIITIAWASILAAQISAGGRIISTMAGVSFEISIFISAFMIVGYTVLGGQASVLRSDLIQTFVIYSAFILVFLWLIFSKGASFEGIKFELINESFNLDRLSYFMIILGGSYVVCPMLFGRILSAKDESHAKAGAIFGVAGIVIGAVLIVIIALISKPFLNSEILPDTALTTGIYSILPPFLGLFLLVALLSAIISSADSCLITASSVFCNDILKSSSLKTFRIFTLIFGFIGVVLTFWGKSILGFLLMANDIYVSGVVAPVFVAMILNGKVIEKFGITAMIVGGIFGVIGALSGVKIFSISGVFIGAAITLFGAYKR</sequence>
<evidence type="ECO:0000256" key="3">
    <source>
        <dbReference type="ARBA" id="ARBA00022448"/>
    </source>
</evidence>
<comment type="similarity">
    <text evidence="2 7">Belongs to the sodium:solute symporter (SSF) (TC 2.A.21) family.</text>
</comment>
<accession>A0A7M1LGG2</accession>
<dbReference type="OrthoDB" id="5453731at2"/>
<evidence type="ECO:0000256" key="4">
    <source>
        <dbReference type="ARBA" id="ARBA00022692"/>
    </source>
</evidence>